<sequence length="63" mass="7292">MTEQERKDWDALEEAAEKAGGYVDPHPSDIHYDLRAIAKFCKEKGIEPLDMTLRELNQFIIKS</sequence>
<evidence type="ECO:0000313" key="2">
    <source>
        <dbReference type="Proteomes" id="UP000449193"/>
    </source>
</evidence>
<dbReference type="Proteomes" id="UP000449193">
    <property type="component" value="Unassembled WGS sequence"/>
</dbReference>
<accession>A0A6I3QQT0</accession>
<name>A0A6I3QQT0_9FIRM</name>
<dbReference type="AlphaFoldDB" id="A0A6I3QQT0"/>
<gene>
    <name evidence="1" type="ORF">GMD52_12220</name>
</gene>
<reference evidence="1 2" key="1">
    <citation type="journal article" date="2019" name="Nat. Med.">
        <title>A library of human gut bacterial isolates paired with longitudinal multiomics data enables mechanistic microbiome research.</title>
        <authorList>
            <person name="Poyet M."/>
            <person name="Groussin M."/>
            <person name="Gibbons S.M."/>
            <person name="Avila-Pacheco J."/>
            <person name="Jiang X."/>
            <person name="Kearney S.M."/>
            <person name="Perrotta A.R."/>
            <person name="Berdy B."/>
            <person name="Zhao S."/>
            <person name="Lieberman T.D."/>
            <person name="Swanson P.K."/>
            <person name="Smith M."/>
            <person name="Roesemann S."/>
            <person name="Alexander J.E."/>
            <person name="Rich S.A."/>
            <person name="Livny J."/>
            <person name="Vlamakis H."/>
            <person name="Clish C."/>
            <person name="Bullock K."/>
            <person name="Deik A."/>
            <person name="Scott J."/>
            <person name="Pierce K.A."/>
            <person name="Xavier R.J."/>
            <person name="Alm E.J."/>
        </authorList>
    </citation>
    <scope>NUCLEOTIDE SEQUENCE [LARGE SCALE GENOMIC DNA]</scope>
    <source>
        <strain evidence="1 2">BIOML-A7</strain>
    </source>
</reference>
<protein>
    <submittedName>
        <fullName evidence="1">Uncharacterized protein</fullName>
    </submittedName>
</protein>
<proteinExistence type="predicted"/>
<comment type="caution">
    <text evidence="1">The sequence shown here is derived from an EMBL/GenBank/DDBJ whole genome shotgun (WGS) entry which is preliminary data.</text>
</comment>
<dbReference type="RefSeq" id="WP_055080311.1">
    <property type="nucleotide sequence ID" value="NZ_CAOJUJ010000051.1"/>
</dbReference>
<evidence type="ECO:0000313" key="1">
    <source>
        <dbReference type="EMBL" id="MTS52302.1"/>
    </source>
</evidence>
<organism evidence="1 2">
    <name type="scientific">Ruthenibacterium lactatiformans</name>
    <dbReference type="NCBI Taxonomy" id="1550024"/>
    <lineage>
        <taxon>Bacteria</taxon>
        <taxon>Bacillati</taxon>
        <taxon>Bacillota</taxon>
        <taxon>Clostridia</taxon>
        <taxon>Eubacteriales</taxon>
        <taxon>Oscillospiraceae</taxon>
        <taxon>Ruthenibacterium</taxon>
    </lineage>
</organism>
<dbReference type="EMBL" id="WMZR01000016">
    <property type="protein sequence ID" value="MTS52302.1"/>
    <property type="molecule type" value="Genomic_DNA"/>
</dbReference>